<dbReference type="Proteomes" id="UP000021108">
    <property type="component" value="Unassembled WGS sequence"/>
</dbReference>
<evidence type="ECO:0000313" key="3">
    <source>
        <dbReference type="Proteomes" id="UP000021108"/>
    </source>
</evidence>
<dbReference type="AlphaFoldDB" id="A0A009QFM5"/>
<feature type="region of interest" description="Disordered" evidence="1">
    <location>
        <begin position="75"/>
        <end position="94"/>
    </location>
</feature>
<sequence>MRTDEMNEARELGFLGGKLDNPVTVKFNDLTDESIEGVANASDMTKADWIREACIEKLLVERRKFNRMRKVWGHPKETRDARGCHENTESNLEH</sequence>
<dbReference type="RefSeq" id="WP_024438726.1">
    <property type="nucleotide sequence ID" value="NZ_JEXD01000031.1"/>
</dbReference>
<proteinExistence type="predicted"/>
<evidence type="ECO:0000256" key="1">
    <source>
        <dbReference type="SAM" id="MobiDB-lite"/>
    </source>
</evidence>
<comment type="caution">
    <text evidence="2">The sequence shown here is derived from an EMBL/GenBank/DDBJ whole genome shotgun (WGS) entry which is preliminary data.</text>
</comment>
<organism evidence="2 3">
    <name type="scientific">Acinetobacter baumannii 625974</name>
    <dbReference type="NCBI Taxonomy" id="1310607"/>
    <lineage>
        <taxon>Bacteria</taxon>
        <taxon>Pseudomonadati</taxon>
        <taxon>Pseudomonadota</taxon>
        <taxon>Gammaproteobacteria</taxon>
        <taxon>Moraxellales</taxon>
        <taxon>Moraxellaceae</taxon>
        <taxon>Acinetobacter</taxon>
        <taxon>Acinetobacter calcoaceticus/baumannii complex</taxon>
    </lineage>
</organism>
<protein>
    <submittedName>
        <fullName evidence="2">Uncharacterized protein</fullName>
    </submittedName>
</protein>
<reference evidence="2 3" key="1">
    <citation type="submission" date="2014-02" db="EMBL/GenBank/DDBJ databases">
        <title>Comparative genomics and transcriptomics to identify genetic mechanisms underlying the emergence of carbapenem resistant Acinetobacter baumannii (CRAb).</title>
        <authorList>
            <person name="Harris A.D."/>
            <person name="Johnson K.J."/>
            <person name="George J."/>
            <person name="Shefchek K."/>
            <person name="Daugherty S.C."/>
            <person name="Parankush S."/>
            <person name="Sadzewicz L."/>
            <person name="Tallon L."/>
            <person name="Sengamalay N."/>
            <person name="Hazen T.H."/>
            <person name="Rasko D.A."/>
        </authorList>
    </citation>
    <scope>NUCLEOTIDE SEQUENCE [LARGE SCALE GENOMIC DNA]</scope>
    <source>
        <strain evidence="2 3">625974</strain>
    </source>
</reference>
<evidence type="ECO:0000313" key="2">
    <source>
        <dbReference type="EMBL" id="EXC05835.1"/>
    </source>
</evidence>
<accession>A0A009QFM5</accession>
<dbReference type="PATRIC" id="fig|1310607.3.peg.2924"/>
<dbReference type="EMBL" id="JEXD01000031">
    <property type="protein sequence ID" value="EXC05835.1"/>
    <property type="molecule type" value="Genomic_DNA"/>
</dbReference>
<name>A0A009QFM5_ACIBA</name>
<gene>
    <name evidence="2" type="ORF">J506_3020</name>
</gene>